<feature type="compositionally biased region" description="Low complexity" evidence="1">
    <location>
        <begin position="207"/>
        <end position="219"/>
    </location>
</feature>
<accession>A0A6A6WUV3</accession>
<evidence type="ECO:0000313" key="3">
    <source>
        <dbReference type="Proteomes" id="UP000799757"/>
    </source>
</evidence>
<feature type="compositionally biased region" description="Basic and acidic residues" evidence="1">
    <location>
        <begin position="473"/>
        <end position="487"/>
    </location>
</feature>
<dbReference type="OrthoDB" id="3946545at2759"/>
<keyword evidence="3" id="KW-1185">Reference proteome</keyword>
<gene>
    <name evidence="2" type="ORF">K505DRAFT_342576</name>
</gene>
<feature type="region of interest" description="Disordered" evidence="1">
    <location>
        <begin position="185"/>
        <end position="219"/>
    </location>
</feature>
<proteinExistence type="predicted"/>
<dbReference type="EMBL" id="MU002270">
    <property type="protein sequence ID" value="KAF2787879.1"/>
    <property type="molecule type" value="Genomic_DNA"/>
</dbReference>
<organism evidence="2 3">
    <name type="scientific">Melanomma pulvis-pyrius CBS 109.77</name>
    <dbReference type="NCBI Taxonomy" id="1314802"/>
    <lineage>
        <taxon>Eukaryota</taxon>
        <taxon>Fungi</taxon>
        <taxon>Dikarya</taxon>
        <taxon>Ascomycota</taxon>
        <taxon>Pezizomycotina</taxon>
        <taxon>Dothideomycetes</taxon>
        <taxon>Pleosporomycetidae</taxon>
        <taxon>Pleosporales</taxon>
        <taxon>Melanommataceae</taxon>
        <taxon>Melanomma</taxon>
    </lineage>
</organism>
<evidence type="ECO:0000256" key="1">
    <source>
        <dbReference type="SAM" id="MobiDB-lite"/>
    </source>
</evidence>
<name>A0A6A6WUV3_9PLEO</name>
<sequence length="487" mass="54315">MDDQASGNSNAGSEMVKAQDSIMSEVADWLELNDNDYYWAPRRQLRQKVLFSWDKVIAHLTASSTSSTTTTDSTSSDALLHLIALQLLASCCTLQRASSATSFPLYQQRGTVRLVTSLKLHSQFRYSPAAGHHARQSSETSSWPGLYTGPSIEDRLAEEVSQRRRFKKRQNDLRSEPHLAILTEGKSLGNGWSDAPAPLEGEDTRRPSTSSASSKSASKRGLLSKLMCQTFGFRRSRRRHNFFSLGHLPSKTGMRPYYYQQSSTSIHHNRLSHTQVQPPPHAVQAIPSGLRLRRIQSTQKARATSPYSELFLTRRNSSTPTMGSPLACPYEIPEIRRISATTAEGWSPMSGRSFDMLTAKEYLDGTRMKVLDESKLNPSSVFVSQRRTSNPLIPASPMCSTEAVVPAQKIPEVDYFNKAVSFMRCDSGPAGCVDEDPYSNDGSIILDKRTSTVGRSVEFGPEWAQKLQRRTREHSNEEDVDDMLRGP</sequence>
<feature type="region of interest" description="Disordered" evidence="1">
    <location>
        <begin position="463"/>
        <end position="487"/>
    </location>
</feature>
<dbReference type="AlphaFoldDB" id="A0A6A6WUV3"/>
<reference evidence="2" key="1">
    <citation type="journal article" date="2020" name="Stud. Mycol.">
        <title>101 Dothideomycetes genomes: a test case for predicting lifestyles and emergence of pathogens.</title>
        <authorList>
            <person name="Haridas S."/>
            <person name="Albert R."/>
            <person name="Binder M."/>
            <person name="Bloem J."/>
            <person name="Labutti K."/>
            <person name="Salamov A."/>
            <person name="Andreopoulos B."/>
            <person name="Baker S."/>
            <person name="Barry K."/>
            <person name="Bills G."/>
            <person name="Bluhm B."/>
            <person name="Cannon C."/>
            <person name="Castanera R."/>
            <person name="Culley D."/>
            <person name="Daum C."/>
            <person name="Ezra D."/>
            <person name="Gonzalez J."/>
            <person name="Henrissat B."/>
            <person name="Kuo A."/>
            <person name="Liang C."/>
            <person name="Lipzen A."/>
            <person name="Lutzoni F."/>
            <person name="Magnuson J."/>
            <person name="Mondo S."/>
            <person name="Nolan M."/>
            <person name="Ohm R."/>
            <person name="Pangilinan J."/>
            <person name="Park H.-J."/>
            <person name="Ramirez L."/>
            <person name="Alfaro M."/>
            <person name="Sun H."/>
            <person name="Tritt A."/>
            <person name="Yoshinaga Y."/>
            <person name="Zwiers L.-H."/>
            <person name="Turgeon B."/>
            <person name="Goodwin S."/>
            <person name="Spatafora J."/>
            <person name="Crous P."/>
            <person name="Grigoriev I."/>
        </authorList>
    </citation>
    <scope>NUCLEOTIDE SEQUENCE</scope>
    <source>
        <strain evidence="2">CBS 109.77</strain>
    </source>
</reference>
<dbReference type="Proteomes" id="UP000799757">
    <property type="component" value="Unassembled WGS sequence"/>
</dbReference>
<evidence type="ECO:0000313" key="2">
    <source>
        <dbReference type="EMBL" id="KAF2787879.1"/>
    </source>
</evidence>
<protein>
    <submittedName>
        <fullName evidence="2">Uncharacterized protein</fullName>
    </submittedName>
</protein>